<dbReference type="EMBL" id="SOCA01000004">
    <property type="protein sequence ID" value="TDU70683.1"/>
    <property type="molecule type" value="Genomic_DNA"/>
</dbReference>
<gene>
    <name evidence="1" type="ORF">EI77_02731</name>
</gene>
<dbReference type="AlphaFoldDB" id="A0A4V3FFG3"/>
<reference evidence="1 2" key="1">
    <citation type="submission" date="2019-03" db="EMBL/GenBank/DDBJ databases">
        <title>Genomic Encyclopedia of Archaeal and Bacterial Type Strains, Phase II (KMG-II): from individual species to whole genera.</title>
        <authorList>
            <person name="Goeker M."/>
        </authorList>
    </citation>
    <scope>NUCLEOTIDE SEQUENCE [LARGE SCALE GENOMIC DNA]</scope>
    <source>
        <strain evidence="1 2">ATCC 25309</strain>
    </source>
</reference>
<evidence type="ECO:0000313" key="2">
    <source>
        <dbReference type="Proteomes" id="UP000295662"/>
    </source>
</evidence>
<dbReference type="Proteomes" id="UP000295662">
    <property type="component" value="Unassembled WGS sequence"/>
</dbReference>
<protein>
    <submittedName>
        <fullName evidence="1">Uncharacterized protein (TIGR02597 family)</fullName>
    </submittedName>
</protein>
<accession>A0A4V3FFG3</accession>
<evidence type="ECO:0000313" key="1">
    <source>
        <dbReference type="EMBL" id="TDU70683.1"/>
    </source>
</evidence>
<sequence length="328" mass="34371">MVAMAQLTVYSDVAGFDTVSVAGTGGAESKLTFAATEFLQSAKYLSVASAVGPNTLTDSSATWSDDEFNGNNGSHYVEIISVNGSKTGAGVGVTRSITDTEANSKTITLDEALPEGLIAPLEYRIVSHWTLAAIFGSANMAGLQGGSPLSADHVQLWNGTGYDSYYYQTSGIGGTGWRKLGDQSTDASNAIIRPEQNVIIKRVGSAGLPIVLSGWVKTGQTSFDIVPGFNFVPNPYSTAMTLASSGLYKGNAATGIAAGNVTSADQVMLWNGSSYETFYYQTLGLGGTGWRKVGDQSMDASGASIAPGSSIILRRKNPDRFTWAIPQH</sequence>
<keyword evidence="2" id="KW-1185">Reference proteome</keyword>
<name>A0A4V3FFG3_9BACT</name>
<comment type="caution">
    <text evidence="1">The sequence shown here is derived from an EMBL/GenBank/DDBJ whole genome shotgun (WGS) entry which is preliminary data.</text>
</comment>
<dbReference type="NCBIfam" id="TIGR02597">
    <property type="entry name" value="TIGR02597 family protein"/>
    <property type="match status" value="1"/>
</dbReference>
<organism evidence="1 2">
    <name type="scientific">Prosthecobacter fusiformis</name>
    <dbReference type="NCBI Taxonomy" id="48464"/>
    <lineage>
        <taxon>Bacteria</taxon>
        <taxon>Pseudomonadati</taxon>
        <taxon>Verrucomicrobiota</taxon>
        <taxon>Verrucomicrobiia</taxon>
        <taxon>Verrucomicrobiales</taxon>
        <taxon>Verrucomicrobiaceae</taxon>
        <taxon>Prosthecobacter</taxon>
    </lineage>
</organism>
<proteinExistence type="predicted"/>
<dbReference type="InterPro" id="IPR019837">
    <property type="entry name" value="CHP02597"/>
</dbReference>